<evidence type="ECO:0000313" key="1">
    <source>
        <dbReference type="EMBL" id="ALN60435.1"/>
    </source>
</evidence>
<name>A0A0S2DPR8_LYSEN</name>
<reference evidence="1 2" key="1">
    <citation type="submission" date="2015-11" db="EMBL/GenBank/DDBJ databases">
        <title>Genome sequences of Lysobacter enzymogenes strain C3 and Lysobacter antibioticus ATCC 29479.</title>
        <authorList>
            <person name="Kobayashi D.Y."/>
        </authorList>
    </citation>
    <scope>NUCLEOTIDE SEQUENCE [LARGE SCALE GENOMIC DNA]</scope>
    <source>
        <strain evidence="1 2">C3</strain>
    </source>
</reference>
<dbReference type="Proteomes" id="UP000061569">
    <property type="component" value="Chromosome"/>
</dbReference>
<proteinExistence type="predicted"/>
<dbReference type="RefSeq" id="WP_057949550.1">
    <property type="nucleotide sequence ID" value="NZ_CP067396.1"/>
</dbReference>
<accession>A0A0S2DPR8</accession>
<sequence>MHRTRAELDGDLCQLTAALPLWRRHWSDDAVFWPRVDSLIERLLTVTPRDDRCRVVSHINRIIAAQGLEHAPYE</sequence>
<protein>
    <submittedName>
        <fullName evidence="1">Uncharacterized protein</fullName>
    </submittedName>
</protein>
<organism evidence="1 2">
    <name type="scientific">Lysobacter enzymogenes</name>
    <dbReference type="NCBI Taxonomy" id="69"/>
    <lineage>
        <taxon>Bacteria</taxon>
        <taxon>Pseudomonadati</taxon>
        <taxon>Pseudomonadota</taxon>
        <taxon>Gammaproteobacteria</taxon>
        <taxon>Lysobacterales</taxon>
        <taxon>Lysobacteraceae</taxon>
        <taxon>Lysobacter</taxon>
    </lineage>
</organism>
<dbReference type="AlphaFoldDB" id="A0A0S2DPR8"/>
<gene>
    <name evidence="1" type="ORF">GLE_5094</name>
</gene>
<dbReference type="OrthoDB" id="6024896at2"/>
<dbReference type="KEGG" id="lez:GLE_5094"/>
<evidence type="ECO:0000313" key="2">
    <source>
        <dbReference type="Proteomes" id="UP000061569"/>
    </source>
</evidence>
<dbReference type="PATRIC" id="fig|69.6.peg.5019"/>
<dbReference type="EMBL" id="CP013140">
    <property type="protein sequence ID" value="ALN60435.1"/>
    <property type="molecule type" value="Genomic_DNA"/>
</dbReference>